<organism evidence="5 6">
    <name type="scientific">Cyberlindnera jadinii (strain ATCC 18201 / CBS 1600 / BCRC 20928 / JCM 3617 / NBRC 0987 / NRRL Y-1542)</name>
    <name type="common">Torula yeast</name>
    <name type="synonym">Candida utilis</name>
    <dbReference type="NCBI Taxonomy" id="983966"/>
    <lineage>
        <taxon>Eukaryota</taxon>
        <taxon>Fungi</taxon>
        <taxon>Dikarya</taxon>
        <taxon>Ascomycota</taxon>
        <taxon>Saccharomycotina</taxon>
        <taxon>Saccharomycetes</taxon>
        <taxon>Phaffomycetales</taxon>
        <taxon>Phaffomycetaceae</taxon>
        <taxon>Cyberlindnera</taxon>
    </lineage>
</organism>
<keyword evidence="3" id="KW-0175">Coiled coil</keyword>
<name>A0A1E4S426_CYBJN</name>
<feature type="compositionally biased region" description="Acidic residues" evidence="4">
    <location>
        <begin position="250"/>
        <end position="266"/>
    </location>
</feature>
<dbReference type="RefSeq" id="XP_020071303.1">
    <property type="nucleotide sequence ID" value="XM_020217097.1"/>
</dbReference>
<evidence type="ECO:0000313" key="5">
    <source>
        <dbReference type="EMBL" id="ODV74264.1"/>
    </source>
</evidence>
<reference evidence="5 6" key="1">
    <citation type="journal article" date="2016" name="Proc. Natl. Acad. Sci. U.S.A.">
        <title>Comparative genomics of biotechnologically important yeasts.</title>
        <authorList>
            <person name="Riley R."/>
            <person name="Haridas S."/>
            <person name="Wolfe K.H."/>
            <person name="Lopes M.R."/>
            <person name="Hittinger C.T."/>
            <person name="Goeker M."/>
            <person name="Salamov A.A."/>
            <person name="Wisecaver J.H."/>
            <person name="Long T.M."/>
            <person name="Calvey C.H."/>
            <person name="Aerts A.L."/>
            <person name="Barry K.W."/>
            <person name="Choi C."/>
            <person name="Clum A."/>
            <person name="Coughlan A.Y."/>
            <person name="Deshpande S."/>
            <person name="Douglass A.P."/>
            <person name="Hanson S.J."/>
            <person name="Klenk H.-P."/>
            <person name="LaButti K.M."/>
            <person name="Lapidus A."/>
            <person name="Lindquist E.A."/>
            <person name="Lipzen A.M."/>
            <person name="Meier-Kolthoff J.P."/>
            <person name="Ohm R.A."/>
            <person name="Otillar R.P."/>
            <person name="Pangilinan J.L."/>
            <person name="Peng Y."/>
            <person name="Rokas A."/>
            <person name="Rosa C.A."/>
            <person name="Scheuner C."/>
            <person name="Sibirny A.A."/>
            <person name="Slot J.C."/>
            <person name="Stielow J.B."/>
            <person name="Sun H."/>
            <person name="Kurtzman C.P."/>
            <person name="Blackwell M."/>
            <person name="Grigoriev I.V."/>
            <person name="Jeffries T.W."/>
        </authorList>
    </citation>
    <scope>NUCLEOTIDE SEQUENCE [LARGE SCALE GENOMIC DNA]</scope>
    <source>
        <strain evidence="6">ATCC 18201 / CBS 1600 / BCRC 20928 / JCM 3617 / NBRC 0987 / NRRL Y-1542</strain>
    </source>
</reference>
<keyword evidence="6" id="KW-1185">Reference proteome</keyword>
<dbReference type="InterPro" id="IPR037231">
    <property type="entry name" value="NAP-like_sf"/>
</dbReference>
<dbReference type="OMA" id="PGKEFPN"/>
<dbReference type="Proteomes" id="UP000094389">
    <property type="component" value="Unassembled WGS sequence"/>
</dbReference>
<dbReference type="Gene3D" id="3.30.1120.90">
    <property type="entry name" value="Nucleosome assembly protein"/>
    <property type="match status" value="1"/>
</dbReference>
<accession>A0A1E4S426</accession>
<sequence length="281" mass="32497">MAENSEDTVVVEKALSGLAEVEQELEDTERAIEITRLKKVSKIYEKRREYTKAIDKFWHIVLSQHPEFADYVRAQDFKYLELIKDIYVSWDASTSTDESVDPTTFSITFEFEQSEDGDFPAQTVTKRFQKEVIDPEELQILEQKRKKGSLSDDEDGQMPEETERLVSTNTEIIWPKSYDSINPSKVVDKKTTLGKKNYRAGMKSFFGWFRWTGRKPGKEFPNGDDFARLFADDIFPSAVLYYTEAQRDGLEEEMESDASEPLDLSDSENVPRGLKRKNSEC</sequence>
<dbReference type="OrthoDB" id="19419at2759"/>
<dbReference type="GO" id="GO:0005634">
    <property type="term" value="C:nucleus"/>
    <property type="evidence" value="ECO:0007669"/>
    <property type="project" value="InterPro"/>
</dbReference>
<feature type="compositionally biased region" description="Acidic residues" evidence="4">
    <location>
        <begin position="151"/>
        <end position="160"/>
    </location>
</feature>
<feature type="region of interest" description="Disordered" evidence="4">
    <location>
        <begin position="143"/>
        <end position="165"/>
    </location>
</feature>
<comment type="similarity">
    <text evidence="1 2">Belongs to the nucleosome assembly protein (NAP) family.</text>
</comment>
<dbReference type="SUPFAM" id="SSF143113">
    <property type="entry name" value="NAP-like"/>
    <property type="match status" value="1"/>
</dbReference>
<evidence type="ECO:0000313" key="6">
    <source>
        <dbReference type="Proteomes" id="UP000094389"/>
    </source>
</evidence>
<dbReference type="PANTHER" id="PTHR11875">
    <property type="entry name" value="TESTIS-SPECIFIC Y-ENCODED PROTEIN"/>
    <property type="match status" value="1"/>
</dbReference>
<dbReference type="STRING" id="983966.A0A1E4S426"/>
<evidence type="ECO:0000256" key="3">
    <source>
        <dbReference type="SAM" id="Coils"/>
    </source>
</evidence>
<feature type="region of interest" description="Disordered" evidence="4">
    <location>
        <begin position="249"/>
        <end position="281"/>
    </location>
</feature>
<dbReference type="AlphaFoldDB" id="A0A1E4S426"/>
<dbReference type="Pfam" id="PF00956">
    <property type="entry name" value="NAP"/>
    <property type="match status" value="1"/>
</dbReference>
<gene>
    <name evidence="5" type="ORF">CYBJADRAFT_183919</name>
</gene>
<protein>
    <submittedName>
        <fullName evidence="5">Uncharacterized protein</fullName>
    </submittedName>
</protein>
<dbReference type="GeneID" id="30991493"/>
<proteinExistence type="inferred from homology"/>
<feature type="coiled-coil region" evidence="3">
    <location>
        <begin position="11"/>
        <end position="38"/>
    </location>
</feature>
<evidence type="ECO:0000256" key="4">
    <source>
        <dbReference type="SAM" id="MobiDB-lite"/>
    </source>
</evidence>
<evidence type="ECO:0000256" key="1">
    <source>
        <dbReference type="ARBA" id="ARBA00009947"/>
    </source>
</evidence>
<dbReference type="EMBL" id="KV453928">
    <property type="protein sequence ID" value="ODV74264.1"/>
    <property type="molecule type" value="Genomic_DNA"/>
</dbReference>
<dbReference type="GO" id="GO:0006334">
    <property type="term" value="P:nucleosome assembly"/>
    <property type="evidence" value="ECO:0007669"/>
    <property type="project" value="InterPro"/>
</dbReference>
<evidence type="ECO:0000256" key="2">
    <source>
        <dbReference type="RuleBase" id="RU003876"/>
    </source>
</evidence>
<dbReference type="InterPro" id="IPR002164">
    <property type="entry name" value="NAP_family"/>
</dbReference>